<dbReference type="SUPFAM" id="SSF52317">
    <property type="entry name" value="Class I glutamine amidotransferase-like"/>
    <property type="match status" value="1"/>
</dbReference>
<sequence length="315" mass="34519">MKISVLALEDVFDTGLSAVLDTLETANELAGECSRYDVRCVGVRAKVCTHQGFEVRLAAKAHRAPDLVVVPALACKQPETIVAALARADVADAVKLLARWRAGGARIAAACTGTFVLGRAGLLDGHRATTSWWLGPTFRREFPSVELDHEQMVIADRGALTAGAALAHVDLALTVIRERSPNLADLVARHLLVEDRASQAPFIAPGHIAHDDDLVKRFETWTRRHIAESFDLARAARAVGASERTLQRRIRMVLGKSPIAFVQDLRLERAAHLLRTTRDNVDNVARSVGYEDGATLRVLIRRKLRTSARNLRRTG</sequence>
<reference evidence="5 6" key="1">
    <citation type="submission" date="2021-12" db="EMBL/GenBank/DDBJ databases">
        <title>Discovery of the Pendulisporaceae a myxobacterial family with distinct sporulation behavior and unique specialized metabolism.</title>
        <authorList>
            <person name="Garcia R."/>
            <person name="Popoff A."/>
            <person name="Bader C.D."/>
            <person name="Loehr J."/>
            <person name="Walesch S."/>
            <person name="Walt C."/>
            <person name="Boldt J."/>
            <person name="Bunk B."/>
            <person name="Haeckl F.J.F.P.J."/>
            <person name="Gunesch A.P."/>
            <person name="Birkelbach J."/>
            <person name="Nuebel U."/>
            <person name="Pietschmann T."/>
            <person name="Bach T."/>
            <person name="Mueller R."/>
        </authorList>
    </citation>
    <scope>NUCLEOTIDE SEQUENCE [LARGE SCALE GENOMIC DNA]</scope>
    <source>
        <strain evidence="5 6">MSr12523</strain>
    </source>
</reference>
<dbReference type="Gene3D" id="3.40.50.880">
    <property type="match status" value="1"/>
</dbReference>
<keyword evidence="2" id="KW-0238">DNA-binding</keyword>
<evidence type="ECO:0000313" key="6">
    <source>
        <dbReference type="Proteomes" id="UP001379533"/>
    </source>
</evidence>
<organism evidence="5 6">
    <name type="scientific">Pendulispora brunnea</name>
    <dbReference type="NCBI Taxonomy" id="2905690"/>
    <lineage>
        <taxon>Bacteria</taxon>
        <taxon>Pseudomonadati</taxon>
        <taxon>Myxococcota</taxon>
        <taxon>Myxococcia</taxon>
        <taxon>Myxococcales</taxon>
        <taxon>Sorangiineae</taxon>
        <taxon>Pendulisporaceae</taxon>
        <taxon>Pendulispora</taxon>
    </lineage>
</organism>
<dbReference type="SMART" id="SM00342">
    <property type="entry name" value="HTH_ARAC"/>
    <property type="match status" value="1"/>
</dbReference>
<protein>
    <submittedName>
        <fullName evidence="5">Helix-turn-helix domain-containing protein</fullName>
    </submittedName>
</protein>
<dbReference type="PANTHER" id="PTHR43130:SF11">
    <property type="entry name" value="TRANSCRIPTIONAL REGULATORY PROTEIN"/>
    <property type="match status" value="1"/>
</dbReference>
<evidence type="ECO:0000256" key="1">
    <source>
        <dbReference type="ARBA" id="ARBA00023015"/>
    </source>
</evidence>
<name>A0ABZ2KQT4_9BACT</name>
<dbReference type="Proteomes" id="UP001379533">
    <property type="component" value="Chromosome"/>
</dbReference>
<dbReference type="PANTHER" id="PTHR43130">
    <property type="entry name" value="ARAC-FAMILY TRANSCRIPTIONAL REGULATOR"/>
    <property type="match status" value="1"/>
</dbReference>
<dbReference type="Pfam" id="PF12833">
    <property type="entry name" value="HTH_18"/>
    <property type="match status" value="1"/>
</dbReference>
<accession>A0ABZ2KQT4</accession>
<evidence type="ECO:0000256" key="2">
    <source>
        <dbReference type="ARBA" id="ARBA00023125"/>
    </source>
</evidence>
<dbReference type="InterPro" id="IPR029062">
    <property type="entry name" value="Class_I_gatase-like"/>
</dbReference>
<dbReference type="Gene3D" id="1.10.10.60">
    <property type="entry name" value="Homeodomain-like"/>
    <property type="match status" value="1"/>
</dbReference>
<dbReference type="InterPro" id="IPR018060">
    <property type="entry name" value="HTH_AraC"/>
</dbReference>
<dbReference type="InterPro" id="IPR018062">
    <property type="entry name" value="HTH_AraC-typ_CS"/>
</dbReference>
<dbReference type="EMBL" id="CP089982">
    <property type="protein sequence ID" value="WXB00088.1"/>
    <property type="molecule type" value="Genomic_DNA"/>
</dbReference>
<feature type="domain" description="HTH araC/xylS-type" evidence="4">
    <location>
        <begin position="216"/>
        <end position="314"/>
    </location>
</feature>
<keyword evidence="3" id="KW-0804">Transcription</keyword>
<dbReference type="PROSITE" id="PS01124">
    <property type="entry name" value="HTH_ARAC_FAMILY_2"/>
    <property type="match status" value="1"/>
</dbReference>
<evidence type="ECO:0000259" key="4">
    <source>
        <dbReference type="PROSITE" id="PS01124"/>
    </source>
</evidence>
<gene>
    <name evidence="5" type="ORF">LZC95_25140</name>
</gene>
<dbReference type="InterPro" id="IPR052158">
    <property type="entry name" value="INH-QAR"/>
</dbReference>
<evidence type="ECO:0000313" key="5">
    <source>
        <dbReference type="EMBL" id="WXB00088.1"/>
    </source>
</evidence>
<keyword evidence="1" id="KW-0805">Transcription regulation</keyword>
<dbReference type="RefSeq" id="WP_394850729.1">
    <property type="nucleotide sequence ID" value="NZ_CP089982.1"/>
</dbReference>
<keyword evidence="6" id="KW-1185">Reference proteome</keyword>
<dbReference type="PROSITE" id="PS00041">
    <property type="entry name" value="HTH_ARAC_FAMILY_1"/>
    <property type="match status" value="1"/>
</dbReference>
<proteinExistence type="predicted"/>
<evidence type="ECO:0000256" key="3">
    <source>
        <dbReference type="ARBA" id="ARBA00023163"/>
    </source>
</evidence>